<proteinExistence type="predicted"/>
<keyword evidence="5" id="KW-0460">Magnesium</keyword>
<dbReference type="Gene3D" id="3.40.50.300">
    <property type="entry name" value="P-loop containing nucleotide triphosphate hydrolases"/>
    <property type="match status" value="1"/>
</dbReference>
<dbReference type="Pfam" id="PF00503">
    <property type="entry name" value="G-alpha"/>
    <property type="match status" value="1"/>
</dbReference>
<organism evidence="6 7">
    <name type="scientific">Reticulomyxa filosa</name>
    <dbReference type="NCBI Taxonomy" id="46433"/>
    <lineage>
        <taxon>Eukaryota</taxon>
        <taxon>Sar</taxon>
        <taxon>Rhizaria</taxon>
        <taxon>Retaria</taxon>
        <taxon>Foraminifera</taxon>
        <taxon>Monothalamids</taxon>
        <taxon>Reticulomyxidae</taxon>
        <taxon>Reticulomyxa</taxon>
    </lineage>
</organism>
<dbReference type="GO" id="GO:0046872">
    <property type="term" value="F:metal ion binding"/>
    <property type="evidence" value="ECO:0007669"/>
    <property type="project" value="UniProtKB-KW"/>
</dbReference>
<keyword evidence="4" id="KW-0807">Transducer</keyword>
<dbReference type="GO" id="GO:0003924">
    <property type="term" value="F:GTPase activity"/>
    <property type="evidence" value="ECO:0007669"/>
    <property type="project" value="InterPro"/>
</dbReference>
<sequence>MDLPTRRSEIQKKVEITPSQLKEAFIKIWSWKQVIEMWAHRYKNLPGVSPHLEHYMNNIERIFRKNYRPTLEDLIKSPKDGKSTQIEEKEFTFNILNNSYKFVDLNQKNSIINFKDLLSWQAYYDKPIALLFVASLGSYCEEIDQREYDDIMKNYTGNKTAKKLGITSNTNHVFHRNVLHQSLNLFGQILDNWSTEKPKCIVLLTEKELLEKRVIGQNISFTQFFGENCQWGSNPQNSQPFRIKDSDVNTAKNEMEMKVDESTTSQPRKFGQNEKQYINQIIQFIKKQFDNERVSRSFSKPLFIIENSDCADPKQMKQVCLEIDKKLNLLNFLFRCFTVEFAEVFVEKMDNTFLFYDINQSYFEQRDDKKKLNWSHPMPFESVTKFQPTKYDNLYNFSSVCLRFFIANFFVIIIPNLFT</sequence>
<dbReference type="PROSITE" id="PS51882">
    <property type="entry name" value="G_ALPHA"/>
    <property type="match status" value="1"/>
</dbReference>
<dbReference type="GO" id="GO:0005834">
    <property type="term" value="C:heterotrimeric G-protein complex"/>
    <property type="evidence" value="ECO:0007669"/>
    <property type="project" value="TreeGrafter"/>
</dbReference>
<dbReference type="AlphaFoldDB" id="X6NVV9"/>
<gene>
    <name evidence="6" type="ORF">RFI_07725</name>
</gene>
<evidence type="ECO:0000256" key="2">
    <source>
        <dbReference type="ARBA" id="ARBA00022741"/>
    </source>
</evidence>
<accession>X6NVV9</accession>
<evidence type="ECO:0000256" key="1">
    <source>
        <dbReference type="ARBA" id="ARBA00022723"/>
    </source>
</evidence>
<dbReference type="InterPro" id="IPR011025">
    <property type="entry name" value="GproteinA_insert"/>
</dbReference>
<dbReference type="GO" id="GO:0031683">
    <property type="term" value="F:G-protein beta/gamma-subunit complex binding"/>
    <property type="evidence" value="ECO:0007669"/>
    <property type="project" value="InterPro"/>
</dbReference>
<keyword evidence="7" id="KW-1185">Reference proteome</keyword>
<comment type="caution">
    <text evidence="6">The sequence shown here is derived from an EMBL/GenBank/DDBJ whole genome shotgun (WGS) entry which is preliminary data.</text>
</comment>
<evidence type="ECO:0000256" key="4">
    <source>
        <dbReference type="ARBA" id="ARBA00023224"/>
    </source>
</evidence>
<dbReference type="Gene3D" id="1.10.400.10">
    <property type="entry name" value="GI Alpha 1, domain 2-like"/>
    <property type="match status" value="1"/>
</dbReference>
<dbReference type="Proteomes" id="UP000023152">
    <property type="component" value="Unassembled WGS sequence"/>
</dbReference>
<feature type="binding site" evidence="5">
    <location>
        <position position="83"/>
    </location>
    <ligand>
        <name>Mg(2+)</name>
        <dbReference type="ChEBI" id="CHEBI:18420"/>
    </ligand>
</feature>
<dbReference type="SUPFAM" id="SSF47895">
    <property type="entry name" value="Transducin (alpha subunit), insertion domain"/>
    <property type="match status" value="1"/>
</dbReference>
<dbReference type="GO" id="GO:0007188">
    <property type="term" value="P:adenylate cyclase-modulating G protein-coupled receptor signaling pathway"/>
    <property type="evidence" value="ECO:0007669"/>
    <property type="project" value="TreeGrafter"/>
</dbReference>
<evidence type="ECO:0000256" key="5">
    <source>
        <dbReference type="PIRSR" id="PIRSR601019-2"/>
    </source>
</evidence>
<evidence type="ECO:0000313" key="6">
    <source>
        <dbReference type="EMBL" id="ETO29392.1"/>
    </source>
</evidence>
<dbReference type="GO" id="GO:0001664">
    <property type="term" value="F:G protein-coupled receptor binding"/>
    <property type="evidence" value="ECO:0007669"/>
    <property type="project" value="TreeGrafter"/>
</dbReference>
<dbReference type="InterPro" id="IPR027417">
    <property type="entry name" value="P-loop_NTPase"/>
</dbReference>
<dbReference type="PANTHER" id="PTHR10218:SF302">
    <property type="entry name" value="GUANINE NUCLEOTIDE-BINDING PROTEIN ALPHA-5 SUBUNIT"/>
    <property type="match status" value="1"/>
</dbReference>
<dbReference type="GO" id="GO:0005525">
    <property type="term" value="F:GTP binding"/>
    <property type="evidence" value="ECO:0007669"/>
    <property type="project" value="UniProtKB-KW"/>
</dbReference>
<keyword evidence="3" id="KW-0342">GTP-binding</keyword>
<evidence type="ECO:0000313" key="7">
    <source>
        <dbReference type="Proteomes" id="UP000023152"/>
    </source>
</evidence>
<keyword evidence="1 5" id="KW-0479">Metal-binding</keyword>
<keyword evidence="2" id="KW-0547">Nucleotide-binding</keyword>
<dbReference type="GO" id="GO:0005737">
    <property type="term" value="C:cytoplasm"/>
    <property type="evidence" value="ECO:0007669"/>
    <property type="project" value="TreeGrafter"/>
</dbReference>
<dbReference type="InterPro" id="IPR001019">
    <property type="entry name" value="Gprotein_alpha_su"/>
</dbReference>
<protein>
    <submittedName>
        <fullName evidence="6">Uncharacterized protein</fullName>
    </submittedName>
</protein>
<dbReference type="PANTHER" id="PTHR10218">
    <property type="entry name" value="GTP-BINDING PROTEIN ALPHA SUBUNIT"/>
    <property type="match status" value="1"/>
</dbReference>
<dbReference type="EMBL" id="ASPP01006087">
    <property type="protein sequence ID" value="ETO29392.1"/>
    <property type="molecule type" value="Genomic_DNA"/>
</dbReference>
<reference evidence="6 7" key="1">
    <citation type="journal article" date="2013" name="Curr. Biol.">
        <title>The Genome of the Foraminiferan Reticulomyxa filosa.</title>
        <authorList>
            <person name="Glockner G."/>
            <person name="Hulsmann N."/>
            <person name="Schleicher M."/>
            <person name="Noegel A.A."/>
            <person name="Eichinger L."/>
            <person name="Gallinger C."/>
            <person name="Pawlowski J."/>
            <person name="Sierra R."/>
            <person name="Euteneuer U."/>
            <person name="Pillet L."/>
            <person name="Moustafa A."/>
            <person name="Platzer M."/>
            <person name="Groth M."/>
            <person name="Szafranski K."/>
            <person name="Schliwa M."/>
        </authorList>
    </citation>
    <scope>NUCLEOTIDE SEQUENCE [LARGE SCALE GENOMIC DNA]</scope>
</reference>
<name>X6NVV9_RETFI</name>
<evidence type="ECO:0000256" key="3">
    <source>
        <dbReference type="ARBA" id="ARBA00023134"/>
    </source>
</evidence>